<dbReference type="InterPro" id="IPR036236">
    <property type="entry name" value="Znf_C2H2_sf"/>
</dbReference>
<evidence type="ECO:0000259" key="5">
    <source>
        <dbReference type="PROSITE" id="PS50157"/>
    </source>
</evidence>
<dbReference type="PROSITE" id="PS00028">
    <property type="entry name" value="ZINC_FINGER_C2H2_1"/>
    <property type="match status" value="4"/>
</dbReference>
<dbReference type="GO" id="GO:0010468">
    <property type="term" value="P:regulation of gene expression"/>
    <property type="evidence" value="ECO:0007669"/>
    <property type="project" value="TreeGrafter"/>
</dbReference>
<reference evidence="6" key="1">
    <citation type="submission" date="2015-02" db="EMBL/GenBank/DDBJ databases">
        <title>Evolution of Prdm genes in animals: insights from comparative genomics.</title>
        <authorList>
            <person name="Vervoort M."/>
            <person name="Meulemeester D."/>
            <person name="Behague J."/>
            <person name="Kerner P."/>
        </authorList>
    </citation>
    <scope>NUCLEOTIDE SEQUENCE</scope>
    <source>
        <tissue evidence="6">Whole organism</tissue>
    </source>
</reference>
<feature type="domain" description="C2H2-type" evidence="5">
    <location>
        <begin position="175"/>
        <end position="197"/>
    </location>
</feature>
<organism evidence="6">
    <name type="scientific">Platynereis dumerilii</name>
    <name type="common">Dumeril's clam worm</name>
    <dbReference type="NCBI Taxonomy" id="6359"/>
    <lineage>
        <taxon>Eukaryota</taxon>
        <taxon>Metazoa</taxon>
        <taxon>Spiralia</taxon>
        <taxon>Lophotrochozoa</taxon>
        <taxon>Annelida</taxon>
        <taxon>Polychaeta</taxon>
        <taxon>Errantia</taxon>
        <taxon>Phyllodocida</taxon>
        <taxon>Nereididae</taxon>
        <taxon>Platynereis</taxon>
    </lineage>
</organism>
<accession>A0A0D6E2E3</accession>
<proteinExistence type="evidence at transcript level"/>
<dbReference type="InterPro" id="IPR046341">
    <property type="entry name" value="SET_dom_sf"/>
</dbReference>
<dbReference type="Pfam" id="PF00096">
    <property type="entry name" value="zf-C2H2"/>
    <property type="match status" value="2"/>
</dbReference>
<evidence type="ECO:0000256" key="3">
    <source>
        <dbReference type="PROSITE-ProRule" id="PRU00042"/>
    </source>
</evidence>
<feature type="compositionally biased region" description="Low complexity" evidence="4">
    <location>
        <begin position="285"/>
        <end position="301"/>
    </location>
</feature>
<dbReference type="InterPro" id="IPR050331">
    <property type="entry name" value="Zinc_finger"/>
</dbReference>
<dbReference type="EMBL" id="LN811431">
    <property type="protein sequence ID" value="CEP16117.1"/>
    <property type="molecule type" value="mRNA"/>
</dbReference>
<dbReference type="GO" id="GO:0008270">
    <property type="term" value="F:zinc ion binding"/>
    <property type="evidence" value="ECO:0007669"/>
    <property type="project" value="UniProtKB-KW"/>
</dbReference>
<evidence type="ECO:0000256" key="2">
    <source>
        <dbReference type="ARBA" id="ARBA00023163"/>
    </source>
</evidence>
<feature type="region of interest" description="Disordered" evidence="4">
    <location>
        <begin position="527"/>
        <end position="588"/>
    </location>
</feature>
<feature type="compositionally biased region" description="Acidic residues" evidence="4">
    <location>
        <begin position="575"/>
        <end position="588"/>
    </location>
</feature>
<keyword evidence="2" id="KW-0804">Transcription</keyword>
<dbReference type="SMART" id="SM00355">
    <property type="entry name" value="ZnF_C2H2"/>
    <property type="match status" value="4"/>
</dbReference>
<feature type="region of interest" description="Disordered" evidence="4">
    <location>
        <begin position="275"/>
        <end position="327"/>
    </location>
</feature>
<keyword evidence="1" id="KW-0805">Transcription regulation</keyword>
<dbReference type="PANTHER" id="PTHR16515:SF21">
    <property type="entry name" value="PR DOMAIN ZINC FINGER PROTEIN 13"/>
    <property type="match status" value="1"/>
</dbReference>
<feature type="compositionally biased region" description="Basic and acidic residues" evidence="4">
    <location>
        <begin position="302"/>
        <end position="313"/>
    </location>
</feature>
<dbReference type="Gene3D" id="2.170.270.10">
    <property type="entry name" value="SET domain"/>
    <property type="match status" value="1"/>
</dbReference>
<evidence type="ECO:0000256" key="4">
    <source>
        <dbReference type="SAM" id="MobiDB-lite"/>
    </source>
</evidence>
<dbReference type="InterPro" id="IPR013087">
    <property type="entry name" value="Znf_C2H2_type"/>
</dbReference>
<evidence type="ECO:0000256" key="1">
    <source>
        <dbReference type="ARBA" id="ARBA00023015"/>
    </source>
</evidence>
<feature type="compositionally biased region" description="Polar residues" evidence="4">
    <location>
        <begin position="534"/>
        <end position="551"/>
    </location>
</feature>
<feature type="domain" description="C2H2-type" evidence="5">
    <location>
        <begin position="450"/>
        <end position="477"/>
    </location>
</feature>
<gene>
    <name evidence="6" type="primary">Pdu-Prdm13</name>
</gene>
<keyword evidence="3" id="KW-0479">Metal-binding</keyword>
<evidence type="ECO:0000313" key="6">
    <source>
        <dbReference type="EMBL" id="CEP16117.1"/>
    </source>
</evidence>
<feature type="domain" description="C2H2-type" evidence="5">
    <location>
        <begin position="478"/>
        <end position="505"/>
    </location>
</feature>
<protein>
    <submittedName>
        <fullName evidence="6">PRDM13</fullName>
    </submittedName>
</protein>
<keyword evidence="3" id="KW-0863">Zinc-finger</keyword>
<dbReference type="PANTHER" id="PTHR16515">
    <property type="entry name" value="PR DOMAIN ZINC FINGER PROTEIN"/>
    <property type="match status" value="1"/>
</dbReference>
<keyword evidence="3" id="KW-0862">Zinc</keyword>
<dbReference type="GO" id="GO:0005634">
    <property type="term" value="C:nucleus"/>
    <property type="evidence" value="ECO:0007669"/>
    <property type="project" value="TreeGrafter"/>
</dbReference>
<feature type="domain" description="C2H2-type" evidence="5">
    <location>
        <begin position="507"/>
        <end position="530"/>
    </location>
</feature>
<dbReference type="PROSITE" id="PS50157">
    <property type="entry name" value="ZINC_FINGER_C2H2_2"/>
    <property type="match status" value="4"/>
</dbReference>
<feature type="compositionally biased region" description="Basic and acidic residues" evidence="4">
    <location>
        <begin position="564"/>
        <end position="574"/>
    </location>
</feature>
<dbReference type="SUPFAM" id="SSF57667">
    <property type="entry name" value="beta-beta-alpha zinc fingers"/>
    <property type="match status" value="2"/>
</dbReference>
<sequence length="588" mass="64698">MPHPAEPLVHSAMIHCNLQEAGGRCSAVRAATDLPAGLLLGVCPASLALHLGIHCTDDLRSPDVVFQVRYQNGAVKGWCGEGPLSSGPPSSAAATSPGSHCSPSDWLMAMQPARDMHEQNVEVSTPDPHSSVVRLQTVRRVPQGHTLMVWFSDTLASLHQVPVLSPAHIRGDQQYSCTHCPATYRHPNVLKAHIKYHCQAAGRERPSDMRPPAMLLAPAAQPFLLPPLHRHLAAKRDSLSPPAGTPAAPAFKTHLSPAMRNGETSAFRPIDASFARRHSPESASRRTPSSSASSSTSSPSSPKRERPSMDCHPVDLSLPPQTLGHHGMPPLTAPFALPPDHPALKLYYPLYGQVPSAGHLCYPNPLSPQPGYLPNYIHPYHPALMPYRMHRLLPQNDSKIISTPMKGSHETEAPNGATGPFMFPLPSEKEGEPLDLLPRSLYMSKSRKGHLCIYCGKLYSRKYGLKIHLRTHTGYKPLKCKVCLRPFGDPSNLNKHIRLHSEGDTPYRCEFCGKVLVRRRDLERHIKSRHPDTLTHNANDVTSSNDTGSETDVTDPKDEDMDNDLEHDLEHDLDIDIEDDDDLEIEVT</sequence>
<dbReference type="AlphaFoldDB" id="A0A0D6E2E3"/>
<name>A0A0D6E2E3_PLADU</name>
<feature type="region of interest" description="Disordered" evidence="4">
    <location>
        <begin position="236"/>
        <end position="259"/>
    </location>
</feature>
<dbReference type="Gene3D" id="3.30.160.60">
    <property type="entry name" value="Classic Zinc Finger"/>
    <property type="match status" value="3"/>
</dbReference>
<dbReference type="FunFam" id="3.30.160.60:FF:000616">
    <property type="entry name" value="PR domain zinc finger protein 13"/>
    <property type="match status" value="1"/>
</dbReference>